<dbReference type="InterPro" id="IPR025377">
    <property type="entry name" value="DUF4367"/>
</dbReference>
<sequence>MKFNKKLLAVILFGGLATSMCLASGMEEKVQASEEKVEAYVLNTDRELYKSVSKDVKLPKKVIFRDDQKSTGILGETTYGIKNTNFMDNKAGDYVATSLSESSEGTKFYTHRYENDDASQRVTFNVIGTETNIDTTDYDTKIVRLSNGIEATYAEGDAAQVLAFNNPKDNLYYALIGEKDVGKFTTEELIEIANSIE</sequence>
<dbReference type="RefSeq" id="WP_002139191.1">
    <property type="nucleotide sequence ID" value="NZ_JBNNIN010000031.1"/>
</dbReference>
<proteinExistence type="predicted"/>
<dbReference type="Proteomes" id="UP000256530">
    <property type="component" value="Unassembled WGS sequence"/>
</dbReference>
<accession>A0A3D9VR96</accession>
<evidence type="ECO:0000313" key="3">
    <source>
        <dbReference type="EMBL" id="REF41665.1"/>
    </source>
</evidence>
<keyword evidence="1" id="KW-0732">Signal</keyword>
<dbReference type="AlphaFoldDB" id="A0A3D9VR96"/>
<reference evidence="3 4" key="1">
    <citation type="submission" date="2018-08" db="EMBL/GenBank/DDBJ databases">
        <title>Freshwater and sediment microbial communities from various areas in North America, analyzing microbe dynamics in response to fracking.</title>
        <authorList>
            <person name="Lamendella R."/>
        </authorList>
    </citation>
    <scope>NUCLEOTIDE SEQUENCE [LARGE SCALE GENOMIC DNA]</scope>
    <source>
        <strain evidence="3 4">DB-1</strain>
    </source>
</reference>
<evidence type="ECO:0000313" key="4">
    <source>
        <dbReference type="Proteomes" id="UP000256530"/>
    </source>
</evidence>
<name>A0A3D9VR96_BACMY</name>
<comment type="caution">
    <text evidence="3">The sequence shown here is derived from an EMBL/GenBank/DDBJ whole genome shotgun (WGS) entry which is preliminary data.</text>
</comment>
<dbReference type="EMBL" id="QTTY01000001">
    <property type="protein sequence ID" value="REF41665.1"/>
    <property type="molecule type" value="Genomic_DNA"/>
</dbReference>
<feature type="chain" id="PRO_5039720138" evidence="1">
    <location>
        <begin position="24"/>
        <end position="197"/>
    </location>
</feature>
<feature type="domain" description="DUF4367" evidence="2">
    <location>
        <begin position="98"/>
        <end position="196"/>
    </location>
</feature>
<gene>
    <name evidence="3" type="ORF">DET55_101406</name>
</gene>
<dbReference type="Pfam" id="PF14285">
    <property type="entry name" value="DUF4367"/>
    <property type="match status" value="1"/>
</dbReference>
<feature type="signal peptide" evidence="1">
    <location>
        <begin position="1"/>
        <end position="23"/>
    </location>
</feature>
<organism evidence="3 4">
    <name type="scientific">Bacillus mycoides</name>
    <dbReference type="NCBI Taxonomy" id="1405"/>
    <lineage>
        <taxon>Bacteria</taxon>
        <taxon>Bacillati</taxon>
        <taxon>Bacillota</taxon>
        <taxon>Bacilli</taxon>
        <taxon>Bacillales</taxon>
        <taxon>Bacillaceae</taxon>
        <taxon>Bacillus</taxon>
        <taxon>Bacillus cereus group</taxon>
    </lineage>
</organism>
<evidence type="ECO:0000259" key="2">
    <source>
        <dbReference type="Pfam" id="PF14285"/>
    </source>
</evidence>
<protein>
    <submittedName>
        <fullName evidence="3">Uncharacterized protein DUF4367</fullName>
    </submittedName>
</protein>
<evidence type="ECO:0000256" key="1">
    <source>
        <dbReference type="SAM" id="SignalP"/>
    </source>
</evidence>